<keyword evidence="1" id="KW-0812">Transmembrane</keyword>
<sequence>MVEEKIDTGPMTDITRDELTSTLSAIEERMDKRVERMERETDRRADEFRKEIGLRDETIRRELDLRRESFLAEQAIRDKAWDEKFSGFLAAQSERDKRLDESVANIRDDISHLGSLKLNIWGAMLTAVGIGIAVAALSVTFYQTGKVDKPTPAPAPITTPAK</sequence>
<organism evidence="2 3">
    <name type="scientific">Pseudomonas batumici</name>
    <dbReference type="NCBI Taxonomy" id="226910"/>
    <lineage>
        <taxon>Bacteria</taxon>
        <taxon>Pseudomonadati</taxon>
        <taxon>Pseudomonadota</taxon>
        <taxon>Gammaproteobacteria</taxon>
        <taxon>Pseudomonadales</taxon>
        <taxon>Pseudomonadaceae</taxon>
        <taxon>Pseudomonas</taxon>
    </lineage>
</organism>
<proteinExistence type="predicted"/>
<gene>
    <name evidence="2" type="ORF">UCMB321_4588</name>
</gene>
<dbReference type="EMBL" id="JXDG01000059">
    <property type="protein sequence ID" value="KIH81658.1"/>
    <property type="molecule type" value="Genomic_DNA"/>
</dbReference>
<keyword evidence="1" id="KW-0472">Membrane</keyword>
<keyword evidence="3" id="KW-1185">Reference proteome</keyword>
<keyword evidence="1" id="KW-1133">Transmembrane helix</keyword>
<evidence type="ECO:0000313" key="2">
    <source>
        <dbReference type="EMBL" id="KIH81658.1"/>
    </source>
</evidence>
<evidence type="ECO:0000313" key="3">
    <source>
        <dbReference type="Proteomes" id="UP000031535"/>
    </source>
</evidence>
<dbReference type="AlphaFoldDB" id="A0A0C2ESY5"/>
<name>A0A0C2ESY5_9PSED</name>
<reference evidence="2 3" key="1">
    <citation type="submission" date="2015-01" db="EMBL/GenBank/DDBJ databases">
        <title>Complete genome of Pseudomonas batumici UCM B-321 producer of the batumin antibiotic with strong antistaphilococcal and potential anticancer activity.</title>
        <authorList>
            <person name="Klochko V.V."/>
            <person name="Zelena L.B."/>
            <person name="Elena K.A."/>
            <person name="Reva O.N."/>
        </authorList>
    </citation>
    <scope>NUCLEOTIDE SEQUENCE [LARGE SCALE GENOMIC DNA]</scope>
    <source>
        <strain evidence="2 3">UCM B-321</strain>
    </source>
</reference>
<protein>
    <submittedName>
        <fullName evidence="2">Uncharacterized protein</fullName>
    </submittedName>
</protein>
<comment type="caution">
    <text evidence="2">The sequence shown here is derived from an EMBL/GenBank/DDBJ whole genome shotgun (WGS) entry which is preliminary data.</text>
</comment>
<accession>A0A0C2ESY5</accession>
<feature type="transmembrane region" description="Helical" evidence="1">
    <location>
        <begin position="120"/>
        <end position="142"/>
    </location>
</feature>
<evidence type="ECO:0000256" key="1">
    <source>
        <dbReference type="SAM" id="Phobius"/>
    </source>
</evidence>
<dbReference type="Proteomes" id="UP000031535">
    <property type="component" value="Unassembled WGS sequence"/>
</dbReference>